<protein>
    <recommendedName>
        <fullName evidence="5">Heat-inducible transcription repressor HrcA</fullName>
    </recommendedName>
</protein>
<dbReference type="AlphaFoldDB" id="A0A9Q7ASJ3"/>
<keyword evidence="1 5" id="KW-0678">Repressor</keyword>
<keyword evidence="2 5" id="KW-0805">Transcription regulation</keyword>
<name>A0A9Q7ASJ3_9BACT</name>
<gene>
    <name evidence="5 8" type="primary">hrcA</name>
    <name evidence="8" type="ORF">KAR29_04540</name>
</gene>
<keyword evidence="4 5" id="KW-0804">Transcription</keyword>
<dbReference type="InterPro" id="IPR029016">
    <property type="entry name" value="GAF-like_dom_sf"/>
</dbReference>
<evidence type="ECO:0000256" key="2">
    <source>
        <dbReference type="ARBA" id="ARBA00023015"/>
    </source>
</evidence>
<dbReference type="InterPro" id="IPR005104">
    <property type="entry name" value="WHTH_HrcA_DNA-bd"/>
</dbReference>
<evidence type="ECO:0000256" key="1">
    <source>
        <dbReference type="ARBA" id="ARBA00022491"/>
    </source>
</evidence>
<dbReference type="PANTHER" id="PTHR34824:SF1">
    <property type="entry name" value="HEAT-INDUCIBLE TRANSCRIPTION REPRESSOR HRCA"/>
    <property type="match status" value="1"/>
</dbReference>
<dbReference type="PIRSF" id="PIRSF005485">
    <property type="entry name" value="HrcA"/>
    <property type="match status" value="1"/>
</dbReference>
<organism evidence="8 9">
    <name type="scientific">Aminithiophilus ramosus</name>
    <dbReference type="NCBI Taxonomy" id="3029084"/>
    <lineage>
        <taxon>Bacteria</taxon>
        <taxon>Thermotogati</taxon>
        <taxon>Synergistota</taxon>
        <taxon>Synergistia</taxon>
        <taxon>Synergistales</taxon>
        <taxon>Aminithiophilaceae</taxon>
        <taxon>Aminithiophilus</taxon>
    </lineage>
</organism>
<evidence type="ECO:0000256" key="4">
    <source>
        <dbReference type="ARBA" id="ARBA00023163"/>
    </source>
</evidence>
<dbReference type="KEGG" id="aram:KAR29_04540"/>
<dbReference type="SUPFAM" id="SSF55781">
    <property type="entry name" value="GAF domain-like"/>
    <property type="match status" value="1"/>
</dbReference>
<dbReference type="GO" id="GO:0003677">
    <property type="term" value="F:DNA binding"/>
    <property type="evidence" value="ECO:0007669"/>
    <property type="project" value="InterPro"/>
</dbReference>
<evidence type="ECO:0000256" key="5">
    <source>
        <dbReference type="HAMAP-Rule" id="MF_00081"/>
    </source>
</evidence>
<dbReference type="InterPro" id="IPR023120">
    <property type="entry name" value="WHTH_transcript_rep_HrcA_IDD"/>
</dbReference>
<comment type="function">
    <text evidence="5">Negative regulator of class I heat shock genes (grpE-dnaK-dnaJ and groELS operons). Prevents heat-shock induction of these operons.</text>
</comment>
<dbReference type="InterPro" id="IPR021153">
    <property type="entry name" value="HrcA_C"/>
</dbReference>
<feature type="domain" description="Heat-inducible transcription repressor HrcA C-terminal" evidence="6">
    <location>
        <begin position="105"/>
        <end position="322"/>
    </location>
</feature>
<evidence type="ECO:0000259" key="6">
    <source>
        <dbReference type="Pfam" id="PF01628"/>
    </source>
</evidence>
<comment type="similarity">
    <text evidence="5">Belongs to the HrcA family.</text>
</comment>
<sequence length="340" mass="37676">MLTERQLEVVLSVVYDYITTGEPVGSRTISRRYLTGKSAATIRNEMSELSEMGYLNQPHTSAGRIPTAKAYRLYVDAILQRRREPSSTLAPFLRDLRAKRQDVEAALAMISHLLSRLTRSVGLAGVELLEEVLVHRIDFLPVDSRHALVLTVLQGGLVHHRMIEFAFEVKPSELDELSLRLNLLASGKAWSEVRQNLSAYLAGTLDHLSQSCFSALEAIDAMLTSRSMKVFTGGAHHILGLPDFQDIGKLQALMALLEEESSLERLVRSVSLEEGLSVLIGEENPLEEMQSCSLVLSSGQFEGKRMVVGLIGPQRMDYEGAIVLLEGLLPHLTGTRDDDR</sequence>
<evidence type="ECO:0000313" key="8">
    <source>
        <dbReference type="EMBL" id="QTX33171.1"/>
    </source>
</evidence>
<dbReference type="InterPro" id="IPR036390">
    <property type="entry name" value="WH_DNA-bd_sf"/>
</dbReference>
<dbReference type="HAMAP" id="MF_00081">
    <property type="entry name" value="HrcA"/>
    <property type="match status" value="1"/>
</dbReference>
<dbReference type="InterPro" id="IPR002571">
    <property type="entry name" value="HrcA"/>
</dbReference>
<dbReference type="RefSeq" id="WP_274374448.1">
    <property type="nucleotide sequence ID" value="NZ_CP072943.1"/>
</dbReference>
<dbReference type="GO" id="GO:0045892">
    <property type="term" value="P:negative regulation of DNA-templated transcription"/>
    <property type="evidence" value="ECO:0007669"/>
    <property type="project" value="UniProtKB-UniRule"/>
</dbReference>
<dbReference type="SUPFAM" id="SSF46785">
    <property type="entry name" value="Winged helix' DNA-binding domain"/>
    <property type="match status" value="1"/>
</dbReference>
<dbReference type="EMBL" id="CP072943">
    <property type="protein sequence ID" value="QTX33171.1"/>
    <property type="molecule type" value="Genomic_DNA"/>
</dbReference>
<dbReference type="InterPro" id="IPR036388">
    <property type="entry name" value="WH-like_DNA-bd_sf"/>
</dbReference>
<evidence type="ECO:0000259" key="7">
    <source>
        <dbReference type="Pfam" id="PF03444"/>
    </source>
</evidence>
<keyword evidence="9" id="KW-1185">Reference proteome</keyword>
<dbReference type="Pfam" id="PF01628">
    <property type="entry name" value="HrcA"/>
    <property type="match status" value="1"/>
</dbReference>
<reference evidence="9" key="1">
    <citation type="submission" date="2021-04" db="EMBL/GenBank/DDBJ databases">
        <title>A novel Synergistetes isolate from a pyrite-forming mixed culture.</title>
        <authorList>
            <person name="Bunk B."/>
            <person name="Sproer C."/>
            <person name="Spring S."/>
            <person name="Pester M."/>
        </authorList>
    </citation>
    <scope>NUCLEOTIDE SEQUENCE [LARGE SCALE GENOMIC DNA]</scope>
    <source>
        <strain evidence="9">J.5.4.2-T.3.5.2</strain>
    </source>
</reference>
<accession>A0A9Q7ASJ3</accession>
<dbReference type="Pfam" id="PF03444">
    <property type="entry name" value="WHD_HrcA"/>
    <property type="match status" value="1"/>
</dbReference>
<dbReference type="Gene3D" id="3.30.450.40">
    <property type="match status" value="1"/>
</dbReference>
<keyword evidence="3 5" id="KW-0346">Stress response</keyword>
<dbReference type="Gene3D" id="3.30.390.60">
    <property type="entry name" value="Heat-inducible transcription repressor hrca homolog, domain 3"/>
    <property type="match status" value="1"/>
</dbReference>
<evidence type="ECO:0000256" key="3">
    <source>
        <dbReference type="ARBA" id="ARBA00023016"/>
    </source>
</evidence>
<dbReference type="Gene3D" id="1.10.10.10">
    <property type="entry name" value="Winged helix-like DNA-binding domain superfamily/Winged helix DNA-binding domain"/>
    <property type="match status" value="1"/>
</dbReference>
<dbReference type="Proteomes" id="UP000671879">
    <property type="component" value="Chromosome"/>
</dbReference>
<evidence type="ECO:0000313" key="9">
    <source>
        <dbReference type="Proteomes" id="UP000671879"/>
    </source>
</evidence>
<feature type="domain" description="Winged helix-turn-helix transcription repressor HrcA DNA-binding" evidence="7">
    <location>
        <begin position="1"/>
        <end position="72"/>
    </location>
</feature>
<dbReference type="NCBIfam" id="TIGR00331">
    <property type="entry name" value="hrcA"/>
    <property type="match status" value="1"/>
</dbReference>
<dbReference type="PANTHER" id="PTHR34824">
    <property type="entry name" value="HEAT-INDUCIBLE TRANSCRIPTION REPRESSOR HRCA"/>
    <property type="match status" value="1"/>
</dbReference>
<proteinExistence type="inferred from homology"/>